<evidence type="ECO:0000259" key="2">
    <source>
        <dbReference type="PROSITE" id="PS50887"/>
    </source>
</evidence>
<dbReference type="NCBIfam" id="TIGR00254">
    <property type="entry name" value="GGDEF"/>
    <property type="match status" value="1"/>
</dbReference>
<dbReference type="SUPFAM" id="SSF55073">
    <property type="entry name" value="Nucleotide cyclase"/>
    <property type="match status" value="1"/>
</dbReference>
<keyword evidence="1" id="KW-0472">Membrane</keyword>
<dbReference type="CDD" id="cd01949">
    <property type="entry name" value="GGDEF"/>
    <property type="match status" value="1"/>
</dbReference>
<dbReference type="InterPro" id="IPR029787">
    <property type="entry name" value="Nucleotide_cyclase"/>
</dbReference>
<dbReference type="Gene3D" id="3.30.70.270">
    <property type="match status" value="1"/>
</dbReference>
<feature type="transmembrane region" description="Helical" evidence="1">
    <location>
        <begin position="208"/>
        <end position="226"/>
    </location>
</feature>
<reference evidence="3 4" key="1">
    <citation type="journal article" date="2012" name="J. Bacteriol.">
        <title>Complete Genome Sequence of Leptospirillum ferrooxidans Strain C2-3, Isolated from a Fresh Volcanic Ash Deposit on the Island of Miyake, Japan.</title>
        <authorList>
            <person name="Fujimura R."/>
            <person name="Sato Y."/>
            <person name="Nishizawa T."/>
            <person name="Oshima K."/>
            <person name="Kim S.-W."/>
            <person name="Hattori M."/>
            <person name="Kamijo T."/>
            <person name="Ohta H."/>
        </authorList>
    </citation>
    <scope>NUCLEOTIDE SEQUENCE [LARGE SCALE GENOMIC DNA]</scope>
    <source>
        <strain evidence="3 4">C2-3</strain>
    </source>
</reference>
<feature type="transmembrane region" description="Helical" evidence="1">
    <location>
        <begin position="35"/>
        <end position="62"/>
    </location>
</feature>
<dbReference type="InterPro" id="IPR000160">
    <property type="entry name" value="GGDEF_dom"/>
</dbReference>
<protein>
    <submittedName>
        <fullName evidence="3">Putative diguanylate cyclase</fullName>
    </submittedName>
</protein>
<dbReference type="RefSeq" id="WP_014448371.1">
    <property type="nucleotide sequence ID" value="NC_017094.1"/>
</dbReference>
<dbReference type="HOGENOM" id="CLU_048414_0_0_0"/>
<dbReference type="PATRIC" id="fig|1162668.3.peg.172"/>
<dbReference type="Pfam" id="PF00990">
    <property type="entry name" value="GGDEF"/>
    <property type="match status" value="1"/>
</dbReference>
<dbReference type="PANTHER" id="PTHR46663:SF2">
    <property type="entry name" value="GGDEF DOMAIN-CONTAINING PROTEIN"/>
    <property type="match status" value="1"/>
</dbReference>
<keyword evidence="1" id="KW-0812">Transmembrane</keyword>
<reference evidence="4" key="2">
    <citation type="submission" date="2012-03" db="EMBL/GenBank/DDBJ databases">
        <title>The complete genome sequence of the pioneer microbe on fresh volcanic deposit, Leptospirillum ferrooxidans strain C2-3.</title>
        <authorList>
            <person name="Fujimura R."/>
            <person name="Sato Y."/>
            <person name="Nishizawa T."/>
            <person name="Nanba K."/>
            <person name="Oshima K."/>
            <person name="Hattori M."/>
            <person name="Kamijo T."/>
            <person name="Ohta H."/>
        </authorList>
    </citation>
    <scope>NUCLEOTIDE SEQUENCE [LARGE SCALE GENOMIC DNA]</scope>
    <source>
        <strain evidence="4">C2-3</strain>
    </source>
</reference>
<dbReference type="OrthoDB" id="9812260at2"/>
<dbReference type="Proteomes" id="UP000007382">
    <property type="component" value="Chromosome"/>
</dbReference>
<dbReference type="InterPro" id="IPR043128">
    <property type="entry name" value="Rev_trsase/Diguanyl_cyclase"/>
</dbReference>
<evidence type="ECO:0000256" key="1">
    <source>
        <dbReference type="SAM" id="Phobius"/>
    </source>
</evidence>
<organism evidence="3 4">
    <name type="scientific">Leptospirillum ferrooxidans (strain C2-3)</name>
    <dbReference type="NCBI Taxonomy" id="1162668"/>
    <lineage>
        <taxon>Bacteria</taxon>
        <taxon>Pseudomonadati</taxon>
        <taxon>Nitrospirota</taxon>
        <taxon>Nitrospiria</taxon>
        <taxon>Nitrospirales</taxon>
        <taxon>Nitrospiraceae</taxon>
        <taxon>Leptospirillum</taxon>
    </lineage>
</organism>
<accession>I0IKS7</accession>
<dbReference type="EMBL" id="AP012342">
    <property type="protein sequence ID" value="BAM05876.1"/>
    <property type="molecule type" value="Genomic_DNA"/>
</dbReference>
<dbReference type="InterPro" id="IPR052163">
    <property type="entry name" value="DGC-Regulatory_Protein"/>
</dbReference>
<dbReference type="AlphaFoldDB" id="I0IKS7"/>
<gene>
    <name evidence="3" type="ordered locus">LFE_0148</name>
</gene>
<keyword evidence="4" id="KW-1185">Reference proteome</keyword>
<dbReference type="KEGG" id="lfc:LFE_0148"/>
<evidence type="ECO:0000313" key="4">
    <source>
        <dbReference type="Proteomes" id="UP000007382"/>
    </source>
</evidence>
<dbReference type="SMART" id="SM00267">
    <property type="entry name" value="GGDEF"/>
    <property type="match status" value="1"/>
</dbReference>
<dbReference type="eggNOG" id="COG2199">
    <property type="taxonomic scope" value="Bacteria"/>
</dbReference>
<dbReference type="STRING" id="1162668.LFE_0148"/>
<dbReference type="PROSITE" id="PS50887">
    <property type="entry name" value="GGDEF"/>
    <property type="match status" value="1"/>
</dbReference>
<evidence type="ECO:0000313" key="3">
    <source>
        <dbReference type="EMBL" id="BAM05876.1"/>
    </source>
</evidence>
<dbReference type="PANTHER" id="PTHR46663">
    <property type="entry name" value="DIGUANYLATE CYCLASE DGCT-RELATED"/>
    <property type="match status" value="1"/>
</dbReference>
<dbReference type="eggNOG" id="COG5278">
    <property type="taxonomic scope" value="Bacteria"/>
</dbReference>
<keyword evidence="1" id="KW-1133">Transmembrane helix</keyword>
<name>I0IKS7_LEPFC</name>
<feature type="domain" description="GGDEF" evidence="2">
    <location>
        <begin position="278"/>
        <end position="411"/>
    </location>
</feature>
<sequence length="424" mass="47542">MAYKKWLVLNSGERGSPLPRRHPFSFLPWRWAGGALAWFLVILTSITVLSYGGALFEIFSYLHAESKSRMDERIVAAIDRIHSDITESGLGKNGYLLSGQTAYLVSYTTGIEKMVQDIGDLRRLLSRGKSTDTLARLNQFANIGSSDLVQSSRRMQQRGLMETRAHFRKLQERSPLEEITPYMENIRIVYLKAHEEMEKASRKRLRRASTLFGLSFILFASFLGVASKRILEDISKVNELVTSLHHDAHHDPLTGLPNRAFVMEWIGYALSNCSREKKRLAILYIDLDRFKEINDLLGHDSGDLALIEVSKRFGSQLRGSDVLSRLGGDEFVLLMSGFTDPEAPFLLGERLIKSLDDPIILPNATPCLGASIGISVFPEDGETPESLMKEADKAMYCSKELGGNRICFSMGAQILRRDSFSPSA</sequence>
<proteinExistence type="predicted"/>